<reference evidence="4" key="1">
    <citation type="submission" date="2015-11" db="EMBL/GenBank/DDBJ databases">
        <title>De novo transcriptome assembly of four potential Pierce s Disease insect vectors from Arizona vineyards.</title>
        <authorList>
            <person name="Tassone E.E."/>
        </authorList>
    </citation>
    <scope>NUCLEOTIDE SEQUENCE</scope>
</reference>
<dbReference type="InterPro" id="IPR036770">
    <property type="entry name" value="Ankyrin_rpt-contain_sf"/>
</dbReference>
<organism evidence="4">
    <name type="scientific">Homalodisca liturata</name>
    <dbReference type="NCBI Taxonomy" id="320908"/>
    <lineage>
        <taxon>Eukaryota</taxon>
        <taxon>Metazoa</taxon>
        <taxon>Ecdysozoa</taxon>
        <taxon>Arthropoda</taxon>
        <taxon>Hexapoda</taxon>
        <taxon>Insecta</taxon>
        <taxon>Pterygota</taxon>
        <taxon>Neoptera</taxon>
        <taxon>Paraneoptera</taxon>
        <taxon>Hemiptera</taxon>
        <taxon>Auchenorrhyncha</taxon>
        <taxon>Membracoidea</taxon>
        <taxon>Cicadellidae</taxon>
        <taxon>Cicadellinae</taxon>
        <taxon>Proconiini</taxon>
        <taxon>Homalodisca</taxon>
    </lineage>
</organism>
<accession>A0A1B6HWM4</accession>
<dbReference type="Pfam" id="PF13637">
    <property type="entry name" value="Ank_4"/>
    <property type="match status" value="1"/>
</dbReference>
<feature type="repeat" description="ANK" evidence="3">
    <location>
        <begin position="226"/>
        <end position="258"/>
    </location>
</feature>
<dbReference type="PROSITE" id="PS50088">
    <property type="entry name" value="ANK_REPEAT"/>
    <property type="match status" value="2"/>
</dbReference>
<feature type="repeat" description="ANK" evidence="3">
    <location>
        <begin position="111"/>
        <end position="143"/>
    </location>
</feature>
<gene>
    <name evidence="4" type="ORF">g.46070</name>
    <name evidence="5" type="ORF">g.46071</name>
</gene>
<keyword evidence="1" id="KW-0677">Repeat</keyword>
<dbReference type="InterPro" id="IPR002110">
    <property type="entry name" value="Ankyrin_rpt"/>
</dbReference>
<evidence type="ECO:0000256" key="1">
    <source>
        <dbReference type="ARBA" id="ARBA00022737"/>
    </source>
</evidence>
<sequence length="567" mass="64098">MAFDYNDAVFATPLIRAIYNHNVEGVREALDRGFSANLPDNRGWTPLHEAASKDASSECLKELLAHSSAVVNSQTFEGNTPLFLACQNGCLNAVNLLLKQSKCDVNLANIEEVPPLNVACSKGNFKIVQLLVEFGAKVNAQDFNGYTALHEAVLHPTSRRGVREQQDEIRHEICRFLLRHNANPDVLEDEGNLPFHFACQSGLLKTLTLLFTSSKQHDLINFRNKDGRTPLMLAVQSHNLSVVEALISQGANANVADNMNYTPLHHACNYRVDFDIFNALRRVTSDKFILKYCTFDEERDFEVKSKIKIIYSLICLAIDTEDLSFLVKVLESNFDPAVLQCPEILEEYWGKKSFTLLTPISYLLQMQMYNFGEKTIKFLLALINHGSPLKVVSKVSLISYVDPICACLAALNYYNVSTAVRCIRILLQHGADPDEPHGRMPHAMEQACKRGCAEAVLLLLQYSNILEPEDVIRWIEQETSTEQQEIVKVLLPLAPYYTPSDRLLPDLVGSPQRKALLAPKVYPLTNYCRTVIRQQVREESKTSLSKFRQNLFDLFLPKDLCMFLSYM</sequence>
<evidence type="ECO:0000256" key="2">
    <source>
        <dbReference type="ARBA" id="ARBA00023043"/>
    </source>
</evidence>
<evidence type="ECO:0000313" key="5">
    <source>
        <dbReference type="EMBL" id="JAS93316.1"/>
    </source>
</evidence>
<evidence type="ECO:0000313" key="4">
    <source>
        <dbReference type="EMBL" id="JAS79040.1"/>
    </source>
</evidence>
<keyword evidence="2 3" id="KW-0040">ANK repeat</keyword>
<dbReference type="PANTHER" id="PTHR24189:SF50">
    <property type="entry name" value="ANKYRIN REPEAT AND SOCS BOX PROTEIN 2"/>
    <property type="match status" value="1"/>
</dbReference>
<dbReference type="AlphaFoldDB" id="A0A1B6HWM4"/>
<evidence type="ECO:0000256" key="3">
    <source>
        <dbReference type="PROSITE-ProRule" id="PRU00023"/>
    </source>
</evidence>
<dbReference type="Gene3D" id="1.25.40.20">
    <property type="entry name" value="Ankyrin repeat-containing domain"/>
    <property type="match status" value="3"/>
</dbReference>
<name>A0A1B6HWM4_9HEMI</name>
<dbReference type="SMART" id="SM00248">
    <property type="entry name" value="ANK"/>
    <property type="match status" value="9"/>
</dbReference>
<dbReference type="Pfam" id="PF12796">
    <property type="entry name" value="Ank_2"/>
    <property type="match status" value="2"/>
</dbReference>
<dbReference type="PANTHER" id="PTHR24189">
    <property type="entry name" value="MYOTROPHIN"/>
    <property type="match status" value="1"/>
</dbReference>
<dbReference type="EMBL" id="GECU01028666">
    <property type="protein sequence ID" value="JAS79040.1"/>
    <property type="molecule type" value="Transcribed_RNA"/>
</dbReference>
<protein>
    <submittedName>
        <fullName evidence="4">Uncharacterized protein</fullName>
    </submittedName>
</protein>
<dbReference type="InterPro" id="IPR050745">
    <property type="entry name" value="Multifunctional_regulatory"/>
</dbReference>
<proteinExistence type="predicted"/>
<dbReference type="EMBL" id="GECU01014390">
    <property type="protein sequence ID" value="JAS93316.1"/>
    <property type="molecule type" value="Transcribed_RNA"/>
</dbReference>
<dbReference type="PRINTS" id="PR01415">
    <property type="entry name" value="ANKYRIN"/>
</dbReference>
<dbReference type="SUPFAM" id="SSF48403">
    <property type="entry name" value="Ankyrin repeat"/>
    <property type="match status" value="2"/>
</dbReference>
<dbReference type="PROSITE" id="PS50297">
    <property type="entry name" value="ANK_REP_REGION"/>
    <property type="match status" value="2"/>
</dbReference>